<dbReference type="InterPro" id="IPR044946">
    <property type="entry name" value="Restrct_endonuc_typeI_TRD_sf"/>
</dbReference>
<dbReference type="Proteomes" id="UP000595198">
    <property type="component" value="Chromosome"/>
</dbReference>
<dbReference type="InterPro" id="IPR052021">
    <property type="entry name" value="Type-I_RS_S_subunit"/>
</dbReference>
<dbReference type="RefSeq" id="WP_197914134.1">
    <property type="nucleotide sequence ID" value="NZ_CP065628.1"/>
</dbReference>
<dbReference type="GO" id="GO:0004519">
    <property type="term" value="F:endonuclease activity"/>
    <property type="evidence" value="ECO:0007669"/>
    <property type="project" value="UniProtKB-KW"/>
</dbReference>
<keyword evidence="3" id="KW-0238">DNA-binding</keyword>
<proteinExistence type="inferred from homology"/>
<evidence type="ECO:0000313" key="8">
    <source>
        <dbReference type="Proteomes" id="UP000595198"/>
    </source>
</evidence>
<evidence type="ECO:0000313" key="6">
    <source>
        <dbReference type="EMBL" id="QQB81753.1"/>
    </source>
</evidence>
<evidence type="ECO:0000256" key="2">
    <source>
        <dbReference type="ARBA" id="ARBA00022747"/>
    </source>
</evidence>
<keyword evidence="2" id="KW-0680">Restriction system</keyword>
<evidence type="ECO:0000313" key="7">
    <source>
        <dbReference type="Proteomes" id="UP000594774"/>
    </source>
</evidence>
<dbReference type="AlphaFoldDB" id="A0AB37G6V5"/>
<dbReference type="PANTHER" id="PTHR30408">
    <property type="entry name" value="TYPE-1 RESTRICTION ENZYME ECOKI SPECIFICITY PROTEIN"/>
    <property type="match status" value="1"/>
</dbReference>
<feature type="domain" description="Type I restriction modification DNA specificity" evidence="4">
    <location>
        <begin position="2"/>
        <end position="173"/>
    </location>
</feature>
<reference evidence="7 8" key="1">
    <citation type="submission" date="2020-12" db="EMBL/GenBank/DDBJ databases">
        <title>FDA dAtabase for Regulatory Grade micrObial Sequences (FDA-ARGOS): Supporting development and validation of Infectious Disease Dx tests.</title>
        <authorList>
            <person name="Sproer C."/>
            <person name="Gronow S."/>
            <person name="Severitt S."/>
            <person name="Schroder I."/>
            <person name="Tallon L."/>
            <person name="Sadzewicz L."/>
            <person name="Zhao X."/>
            <person name="Boylan J."/>
            <person name="Ott S."/>
            <person name="Bowen H."/>
            <person name="Vavikolanu K."/>
            <person name="Mehta A."/>
            <person name="Aluvathingal J."/>
            <person name="Nadendla S."/>
            <person name="Lowell S."/>
            <person name="Myers T."/>
            <person name="Yan Y."/>
            <person name="Sichtig H."/>
        </authorList>
    </citation>
    <scope>NUCLEOTIDE SEQUENCE [LARGE SCALE GENOMIC DNA]</scope>
    <source>
        <strain evidence="5 7">FDAARGOS_938</strain>
        <strain evidence="6 8">FDAARGOS_991</strain>
    </source>
</reference>
<dbReference type="Pfam" id="PF01420">
    <property type="entry name" value="Methylase_S"/>
    <property type="match status" value="2"/>
</dbReference>
<dbReference type="EMBL" id="CP065628">
    <property type="protein sequence ID" value="QPR29916.1"/>
    <property type="molecule type" value="Genomic_DNA"/>
</dbReference>
<dbReference type="GO" id="GO:0009307">
    <property type="term" value="P:DNA restriction-modification system"/>
    <property type="evidence" value="ECO:0007669"/>
    <property type="project" value="UniProtKB-KW"/>
</dbReference>
<dbReference type="InterPro" id="IPR000055">
    <property type="entry name" value="Restrct_endonuc_typeI_TRD"/>
</dbReference>
<comment type="similarity">
    <text evidence="1">Belongs to the type-I restriction system S methylase family.</text>
</comment>
<dbReference type="Gene3D" id="3.90.220.20">
    <property type="entry name" value="DNA methylase specificity domains"/>
    <property type="match status" value="2"/>
</dbReference>
<dbReference type="Proteomes" id="UP000594774">
    <property type="component" value="Chromosome"/>
</dbReference>
<feature type="domain" description="Type I restriction modification DNA specificity" evidence="4">
    <location>
        <begin position="218"/>
        <end position="360"/>
    </location>
</feature>
<dbReference type="SUPFAM" id="SSF116734">
    <property type="entry name" value="DNA methylase specificity domain"/>
    <property type="match status" value="2"/>
</dbReference>
<sequence length="386" mass="43285">MSQWPMVKLGDVARKTSQVNPKKFPDEDFCLYSIPAYDAGCAEYLTGKEIGSSKPQLQAGDVLLSKIVPHIRRSWVVESHDIRTLGSSEWIVFNDSRFDPNFLREYLLSDQFHHQFMTTVAGVGGSLNRARPAAVFNLSVPLPPLEEQRRIANLIKNADDQYLNTKKQNNLLKESILSFLVPRLRVNSKEVPLRNIITEITSGLSPKCESGSAQDNEYGVLKLSAVTSGQYIPTENKLYTGPLSNIEKYLVEEGDILMTRKNTPELVGAVAIASETSSHLAIPDLIYKIQIDESCISRQVFQNIMMLPLMRERIKSICGGSNTSMSNISQKRLLDVKFPLPTPELHKEMISLLSQSHKLEEELSLKSQKLEELHQSLATRAFAGQL</sequence>
<dbReference type="CDD" id="cd16961">
    <property type="entry name" value="RMtype1_S_TRD-CR_like"/>
    <property type="match status" value="1"/>
</dbReference>
<accession>A0AB37G6V5</accession>
<keyword evidence="8" id="KW-1185">Reference proteome</keyword>
<keyword evidence="5" id="KW-0378">Hydrolase</keyword>
<dbReference type="EMBL" id="CP066023">
    <property type="protein sequence ID" value="QQB81753.1"/>
    <property type="molecule type" value="Genomic_DNA"/>
</dbReference>
<evidence type="ECO:0000256" key="1">
    <source>
        <dbReference type="ARBA" id="ARBA00010923"/>
    </source>
</evidence>
<gene>
    <name evidence="5" type="ORF">I6G95_06510</name>
    <name evidence="6" type="ORF">I6H48_07085</name>
</gene>
<name>A0AB37G6V5_CORAY</name>
<protein>
    <submittedName>
        <fullName evidence="5">Restriction endonuclease subunit S</fullName>
    </submittedName>
</protein>
<dbReference type="REBASE" id="469535">
    <property type="entry name" value="S.Cam938ORF6515P"/>
</dbReference>
<evidence type="ECO:0000313" key="5">
    <source>
        <dbReference type="EMBL" id="QPR29916.1"/>
    </source>
</evidence>
<organism evidence="5 7">
    <name type="scientific">Corynebacterium amycolatum</name>
    <dbReference type="NCBI Taxonomy" id="43765"/>
    <lineage>
        <taxon>Bacteria</taxon>
        <taxon>Bacillati</taxon>
        <taxon>Actinomycetota</taxon>
        <taxon>Actinomycetes</taxon>
        <taxon>Mycobacteriales</taxon>
        <taxon>Corynebacteriaceae</taxon>
        <taxon>Corynebacterium</taxon>
    </lineage>
</organism>
<dbReference type="PANTHER" id="PTHR30408:SF12">
    <property type="entry name" value="TYPE I RESTRICTION ENZYME MJAVIII SPECIFICITY SUBUNIT"/>
    <property type="match status" value="1"/>
</dbReference>
<keyword evidence="5" id="KW-0540">Nuclease</keyword>
<evidence type="ECO:0000259" key="4">
    <source>
        <dbReference type="Pfam" id="PF01420"/>
    </source>
</evidence>
<evidence type="ECO:0000256" key="3">
    <source>
        <dbReference type="ARBA" id="ARBA00023125"/>
    </source>
</evidence>
<keyword evidence="5" id="KW-0255">Endonuclease</keyword>
<dbReference type="GO" id="GO:0003677">
    <property type="term" value="F:DNA binding"/>
    <property type="evidence" value="ECO:0007669"/>
    <property type="project" value="UniProtKB-KW"/>
</dbReference>